<accession>C4V3P1</accession>
<evidence type="ECO:0000256" key="2">
    <source>
        <dbReference type="SAM" id="Phobius"/>
    </source>
</evidence>
<keyword evidence="2" id="KW-0472">Membrane</keyword>
<dbReference type="Proteomes" id="UP000005309">
    <property type="component" value="Unassembled WGS sequence"/>
</dbReference>
<proteinExistence type="predicted"/>
<evidence type="ECO:0000313" key="4">
    <source>
        <dbReference type="Proteomes" id="UP000005309"/>
    </source>
</evidence>
<dbReference type="HOGENOM" id="CLU_2025136_0_0_9"/>
<name>C4V3P1_9FIRM</name>
<organism evidence="3 4">
    <name type="scientific">Selenomonas flueggei ATCC 43531</name>
    <dbReference type="NCBI Taxonomy" id="638302"/>
    <lineage>
        <taxon>Bacteria</taxon>
        <taxon>Bacillati</taxon>
        <taxon>Bacillota</taxon>
        <taxon>Negativicutes</taxon>
        <taxon>Selenomonadales</taxon>
        <taxon>Selenomonadaceae</taxon>
        <taxon>Selenomonas</taxon>
    </lineage>
</organism>
<gene>
    <name evidence="3" type="ORF">HMPREF0908_1135</name>
</gene>
<dbReference type="STRING" id="638302.HMPREF0908_1135"/>
<keyword evidence="2" id="KW-0812">Transmembrane</keyword>
<comment type="caution">
    <text evidence="3">The sequence shown here is derived from an EMBL/GenBank/DDBJ whole genome shotgun (WGS) entry which is preliminary data.</text>
</comment>
<feature type="transmembrane region" description="Helical" evidence="2">
    <location>
        <begin position="72"/>
        <end position="105"/>
    </location>
</feature>
<reference evidence="3 4" key="1">
    <citation type="submission" date="2009-04" db="EMBL/GenBank/DDBJ databases">
        <authorList>
            <person name="Qin X."/>
            <person name="Bachman B."/>
            <person name="Battles P."/>
            <person name="Bell A."/>
            <person name="Bess C."/>
            <person name="Bickham C."/>
            <person name="Chaboub L."/>
            <person name="Chen D."/>
            <person name="Coyle M."/>
            <person name="Deiros D.R."/>
            <person name="Dinh H."/>
            <person name="Forbes L."/>
            <person name="Fowler G."/>
            <person name="Francisco L."/>
            <person name="Fu Q."/>
            <person name="Gubbala S."/>
            <person name="Hale W."/>
            <person name="Han Y."/>
            <person name="Hemphill L."/>
            <person name="Highlander S.K."/>
            <person name="Hirani K."/>
            <person name="Hogues M."/>
            <person name="Jackson L."/>
            <person name="Jakkamsetti A."/>
            <person name="Javaid M."/>
            <person name="Jiang H."/>
            <person name="Korchina V."/>
            <person name="Kovar C."/>
            <person name="Lara F."/>
            <person name="Lee S."/>
            <person name="Mata R."/>
            <person name="Mathew T."/>
            <person name="Moen C."/>
            <person name="Morales K."/>
            <person name="Munidasa M."/>
            <person name="Nazareth L."/>
            <person name="Ngo R."/>
            <person name="Nguyen L."/>
            <person name="Okwuonu G."/>
            <person name="Ongeri F."/>
            <person name="Patil S."/>
            <person name="Petrosino J."/>
            <person name="Pham C."/>
            <person name="Pham P."/>
            <person name="Pu L.-L."/>
            <person name="Puazo M."/>
            <person name="Raj R."/>
            <person name="Reid J."/>
            <person name="Rouhana J."/>
            <person name="Saada N."/>
            <person name="Shang Y."/>
            <person name="Simmons D."/>
            <person name="Thornton R."/>
            <person name="Warren J."/>
            <person name="Weissenberger G."/>
            <person name="Zhang J."/>
            <person name="Zhang L."/>
            <person name="Zhou C."/>
            <person name="Zhu D."/>
            <person name="Muzny D."/>
            <person name="Worley K."/>
            <person name="Gibbs R."/>
        </authorList>
    </citation>
    <scope>NUCLEOTIDE SEQUENCE [LARGE SCALE GENOMIC DNA]</scope>
    <source>
        <strain evidence="3 4">ATCC 43531</strain>
    </source>
</reference>
<evidence type="ECO:0000313" key="3">
    <source>
        <dbReference type="EMBL" id="EEQ48548.1"/>
    </source>
</evidence>
<keyword evidence="4" id="KW-1185">Reference proteome</keyword>
<dbReference type="EMBL" id="ACLA01000015">
    <property type="protein sequence ID" value="EEQ48548.1"/>
    <property type="molecule type" value="Genomic_DNA"/>
</dbReference>
<sequence length="124" mass="13555">MKGGVTMEQDPRVRPMSREENAAYRGITVDENGAETQEERRGSAAGGESGSIRYIRIGAGGTQHSLLSRMAWALLLVSLLAAFFFVALPVIIMVLAVILIAGIILRLIGPNKVMSWIVRRLYGR</sequence>
<feature type="region of interest" description="Disordered" evidence="1">
    <location>
        <begin position="27"/>
        <end position="48"/>
    </location>
</feature>
<protein>
    <submittedName>
        <fullName evidence="3">Uncharacterized protein</fullName>
    </submittedName>
</protein>
<dbReference type="AlphaFoldDB" id="C4V3P1"/>
<keyword evidence="2" id="KW-1133">Transmembrane helix</keyword>
<evidence type="ECO:0000256" key="1">
    <source>
        <dbReference type="SAM" id="MobiDB-lite"/>
    </source>
</evidence>